<dbReference type="InterPro" id="IPR002401">
    <property type="entry name" value="Cyt_P450_E_grp-I"/>
</dbReference>
<keyword evidence="10" id="KW-0732">Signal</keyword>
<accession>A0A1J8PVG5</accession>
<dbReference type="InterPro" id="IPR050364">
    <property type="entry name" value="Cytochrome_P450_fung"/>
</dbReference>
<feature type="signal peptide" evidence="10">
    <location>
        <begin position="1"/>
        <end position="26"/>
    </location>
</feature>
<evidence type="ECO:0000256" key="10">
    <source>
        <dbReference type="SAM" id="SignalP"/>
    </source>
</evidence>
<dbReference type="GO" id="GO:0020037">
    <property type="term" value="F:heme binding"/>
    <property type="evidence" value="ECO:0007669"/>
    <property type="project" value="InterPro"/>
</dbReference>
<evidence type="ECO:0000256" key="2">
    <source>
        <dbReference type="ARBA" id="ARBA00005179"/>
    </source>
</evidence>
<dbReference type="EMBL" id="LVVM01004461">
    <property type="protein sequence ID" value="OJA12869.1"/>
    <property type="molecule type" value="Genomic_DNA"/>
</dbReference>
<evidence type="ECO:0000313" key="12">
    <source>
        <dbReference type="Proteomes" id="UP000183567"/>
    </source>
</evidence>
<dbReference type="OrthoDB" id="2789670at2759"/>
<feature type="binding site" description="axial binding residue" evidence="9">
    <location>
        <position position="453"/>
    </location>
    <ligand>
        <name>heme</name>
        <dbReference type="ChEBI" id="CHEBI:30413"/>
    </ligand>
    <ligandPart>
        <name>Fe</name>
        <dbReference type="ChEBI" id="CHEBI:18248"/>
    </ligandPart>
</feature>
<proteinExistence type="inferred from homology"/>
<dbReference type="CDD" id="cd11065">
    <property type="entry name" value="CYP64-like"/>
    <property type="match status" value="1"/>
</dbReference>
<dbReference type="GO" id="GO:0016705">
    <property type="term" value="F:oxidoreductase activity, acting on paired donors, with incorporation or reduction of molecular oxygen"/>
    <property type="evidence" value="ECO:0007669"/>
    <property type="project" value="InterPro"/>
</dbReference>
<comment type="cofactor">
    <cofactor evidence="1 9">
        <name>heme</name>
        <dbReference type="ChEBI" id="CHEBI:30413"/>
    </cofactor>
</comment>
<dbReference type="AlphaFoldDB" id="A0A1J8PVG5"/>
<dbReference type="Proteomes" id="UP000183567">
    <property type="component" value="Unassembled WGS sequence"/>
</dbReference>
<organism evidence="11 12">
    <name type="scientific">Rhizopogon vesiculosus</name>
    <dbReference type="NCBI Taxonomy" id="180088"/>
    <lineage>
        <taxon>Eukaryota</taxon>
        <taxon>Fungi</taxon>
        <taxon>Dikarya</taxon>
        <taxon>Basidiomycota</taxon>
        <taxon>Agaricomycotina</taxon>
        <taxon>Agaricomycetes</taxon>
        <taxon>Agaricomycetidae</taxon>
        <taxon>Boletales</taxon>
        <taxon>Suillineae</taxon>
        <taxon>Rhizopogonaceae</taxon>
        <taxon>Rhizopogon</taxon>
    </lineage>
</organism>
<keyword evidence="8" id="KW-0503">Monooxygenase</keyword>
<keyword evidence="7 9" id="KW-0408">Iron</keyword>
<protein>
    <recommendedName>
        <fullName evidence="13">Cytochrome P450</fullName>
    </recommendedName>
</protein>
<evidence type="ECO:0000256" key="8">
    <source>
        <dbReference type="ARBA" id="ARBA00023033"/>
    </source>
</evidence>
<evidence type="ECO:0000256" key="1">
    <source>
        <dbReference type="ARBA" id="ARBA00001971"/>
    </source>
</evidence>
<reference evidence="11 12" key="1">
    <citation type="submission" date="2016-03" db="EMBL/GenBank/DDBJ databases">
        <title>Comparative genomics of the ectomycorrhizal sister species Rhizopogon vinicolor and Rhizopogon vesiculosus (Basidiomycota: Boletales) reveals a divergence of the mating type B locus.</title>
        <authorList>
            <person name="Mujic A.B."/>
            <person name="Kuo A."/>
            <person name="Tritt A."/>
            <person name="Lipzen A."/>
            <person name="Chen C."/>
            <person name="Johnson J."/>
            <person name="Sharma A."/>
            <person name="Barry K."/>
            <person name="Grigoriev I.V."/>
            <person name="Spatafora J.W."/>
        </authorList>
    </citation>
    <scope>NUCLEOTIDE SEQUENCE [LARGE SCALE GENOMIC DNA]</scope>
    <source>
        <strain evidence="11 12">AM-OR11-056</strain>
    </source>
</reference>
<dbReference type="PANTHER" id="PTHR46300:SF7">
    <property type="entry name" value="P450, PUTATIVE (EUROFUNG)-RELATED"/>
    <property type="match status" value="1"/>
</dbReference>
<dbReference type="STRING" id="180088.A0A1J8PVG5"/>
<evidence type="ECO:0000256" key="7">
    <source>
        <dbReference type="ARBA" id="ARBA00023004"/>
    </source>
</evidence>
<evidence type="ECO:0000256" key="4">
    <source>
        <dbReference type="ARBA" id="ARBA00022617"/>
    </source>
</evidence>
<sequence>MSDLHFAVYSAVLFVALFLGWRSVSKHSAQAPLPPGPRLLPFVGNAFDIDVSKPWLTYANWKEKYGDLVYSRVLGQHFIIISSMKVARDLLDKRSAIYSNRPVLRAYEEFGISSTTATLSYGDTLRRHRKLYHDVLNAEASAGYHDLFLRKAHQLVVNLLSAPEGVEDHLEMYAGSVVIAASYGYEASSEGDPLIGCTREAVEIVKNVMAPERATVMMAFPFLEYLPSWFPGVTYRRWAPYCKELTRRMMDEPFEIAKKTTTGAGRPSSMVANFLRENGDISSPEEEFIKVVAISASIAGTETVRPCSRYVRQSLIILHPKTVSALHTFLLAMLLHPDVQSRAVAEINTVCGDNIPNFEHKPSLPYIEAICREVLRWQPVTPLGLPHATSQDDVYEGYFIPKGTLIMTALRALSRDERLYSEAHRFDPQRHLTAEGKLNDGSTFAYGFGRRICPGRHFADLSLWAAVVSILSTTRITKAKDSEGMDIPVIPEYTTGLAIHPKPFAYAITIINSRREEQMRVVSGME</sequence>
<dbReference type="InterPro" id="IPR001128">
    <property type="entry name" value="Cyt_P450"/>
</dbReference>
<feature type="chain" id="PRO_5012068924" description="Cytochrome P450" evidence="10">
    <location>
        <begin position="27"/>
        <end position="526"/>
    </location>
</feature>
<evidence type="ECO:0000256" key="5">
    <source>
        <dbReference type="ARBA" id="ARBA00022723"/>
    </source>
</evidence>
<dbReference type="GO" id="GO:0005506">
    <property type="term" value="F:iron ion binding"/>
    <property type="evidence" value="ECO:0007669"/>
    <property type="project" value="InterPro"/>
</dbReference>
<evidence type="ECO:0000256" key="6">
    <source>
        <dbReference type="ARBA" id="ARBA00023002"/>
    </source>
</evidence>
<dbReference type="SUPFAM" id="SSF48264">
    <property type="entry name" value="Cytochrome P450"/>
    <property type="match status" value="1"/>
</dbReference>
<comment type="caution">
    <text evidence="11">The sequence shown here is derived from an EMBL/GenBank/DDBJ whole genome shotgun (WGS) entry which is preliminary data.</text>
</comment>
<evidence type="ECO:0008006" key="13">
    <source>
        <dbReference type="Google" id="ProtNLM"/>
    </source>
</evidence>
<dbReference type="InterPro" id="IPR036396">
    <property type="entry name" value="Cyt_P450_sf"/>
</dbReference>
<keyword evidence="4 9" id="KW-0349">Heme</keyword>
<evidence type="ECO:0000313" key="11">
    <source>
        <dbReference type="EMBL" id="OJA12869.1"/>
    </source>
</evidence>
<evidence type="ECO:0000256" key="3">
    <source>
        <dbReference type="ARBA" id="ARBA00010617"/>
    </source>
</evidence>
<dbReference type="Pfam" id="PF00067">
    <property type="entry name" value="p450"/>
    <property type="match status" value="1"/>
</dbReference>
<keyword evidence="12" id="KW-1185">Reference proteome</keyword>
<dbReference type="PRINTS" id="PR00463">
    <property type="entry name" value="EP450I"/>
</dbReference>
<gene>
    <name evidence="11" type="ORF">AZE42_02904</name>
</gene>
<dbReference type="GO" id="GO:0004497">
    <property type="term" value="F:monooxygenase activity"/>
    <property type="evidence" value="ECO:0007669"/>
    <property type="project" value="UniProtKB-KW"/>
</dbReference>
<dbReference type="PANTHER" id="PTHR46300">
    <property type="entry name" value="P450, PUTATIVE (EUROFUNG)-RELATED-RELATED"/>
    <property type="match status" value="1"/>
</dbReference>
<comment type="pathway">
    <text evidence="2">Secondary metabolite biosynthesis.</text>
</comment>
<keyword evidence="5 9" id="KW-0479">Metal-binding</keyword>
<dbReference type="Gene3D" id="1.10.630.10">
    <property type="entry name" value="Cytochrome P450"/>
    <property type="match status" value="1"/>
</dbReference>
<comment type="similarity">
    <text evidence="3">Belongs to the cytochrome P450 family.</text>
</comment>
<evidence type="ECO:0000256" key="9">
    <source>
        <dbReference type="PIRSR" id="PIRSR602401-1"/>
    </source>
</evidence>
<keyword evidence="6" id="KW-0560">Oxidoreductase</keyword>
<name>A0A1J8PVG5_9AGAM</name>